<evidence type="ECO:0000256" key="1">
    <source>
        <dbReference type="SAM" id="Phobius"/>
    </source>
</evidence>
<accession>A0A146MFK8</accession>
<proteinExistence type="predicted"/>
<sequence>IVGLSSILVGVIVDLLEFLTILGIALPMVSFGILVVSTSLSTLSAYSVAVLFSSNSNGLCVFLLYFFPCLSHSWCLSHHYGFVAVVCRDSLPSLPDSSGIVDPAPAHRAPVRSAPTPHPWLLSIALSPPSHAAVSHSYQTLLPNGSPSAFAVVSSPPLLCTVPSSPGTACTLILGPLSTVLVIVASTSLLVYFGTSPSLLPIYRSNNFVRTHPYARSLPSSSQSTFLFPIALFCPCMCCNRICVASLLGRMLVLMLVLVARPMCRLATPVQNLDAKSQTFFATSLVHRRWWCRSNRAGTIAGVGADSHASIRR</sequence>
<dbReference type="AlphaFoldDB" id="A0A146MFK8"/>
<gene>
    <name evidence="2" type="ORF">g.38806</name>
    <name evidence="3" type="ORF">g.38809</name>
</gene>
<feature type="non-terminal residue" evidence="3">
    <location>
        <position position="1"/>
    </location>
</feature>
<keyword evidence="1" id="KW-1133">Transmembrane helix</keyword>
<name>A0A146MFK8_LYGHE</name>
<evidence type="ECO:0000313" key="3">
    <source>
        <dbReference type="EMBL" id="JAQ17380.1"/>
    </source>
</evidence>
<dbReference type="EMBL" id="GDHC01011435">
    <property type="protein sequence ID" value="JAQ07194.1"/>
    <property type="molecule type" value="Transcribed_RNA"/>
</dbReference>
<feature type="transmembrane region" description="Helical" evidence="1">
    <location>
        <begin position="172"/>
        <end position="193"/>
    </location>
</feature>
<keyword evidence="1" id="KW-0812">Transmembrane</keyword>
<reference evidence="3" key="1">
    <citation type="journal article" date="2016" name="Gigascience">
        <title>De novo construction of an expanded transcriptome assembly for the western tarnished plant bug, Lygus hesperus.</title>
        <authorList>
            <person name="Tassone E.E."/>
            <person name="Geib S.M."/>
            <person name="Hall B."/>
            <person name="Fabrick J.A."/>
            <person name="Brent C.S."/>
            <person name="Hull J.J."/>
        </authorList>
    </citation>
    <scope>NUCLEOTIDE SEQUENCE</scope>
</reference>
<evidence type="ECO:0000313" key="2">
    <source>
        <dbReference type="EMBL" id="JAQ07194.1"/>
    </source>
</evidence>
<dbReference type="EMBL" id="GDHC01001249">
    <property type="protein sequence ID" value="JAQ17380.1"/>
    <property type="molecule type" value="Transcribed_RNA"/>
</dbReference>
<organism evidence="3">
    <name type="scientific">Lygus hesperus</name>
    <name type="common">Western plant bug</name>
    <dbReference type="NCBI Taxonomy" id="30085"/>
    <lineage>
        <taxon>Eukaryota</taxon>
        <taxon>Metazoa</taxon>
        <taxon>Ecdysozoa</taxon>
        <taxon>Arthropoda</taxon>
        <taxon>Hexapoda</taxon>
        <taxon>Insecta</taxon>
        <taxon>Pterygota</taxon>
        <taxon>Neoptera</taxon>
        <taxon>Paraneoptera</taxon>
        <taxon>Hemiptera</taxon>
        <taxon>Heteroptera</taxon>
        <taxon>Panheteroptera</taxon>
        <taxon>Cimicomorpha</taxon>
        <taxon>Miridae</taxon>
        <taxon>Mirini</taxon>
        <taxon>Lygus</taxon>
    </lineage>
</organism>
<feature type="transmembrane region" description="Helical" evidence="1">
    <location>
        <begin position="43"/>
        <end position="67"/>
    </location>
</feature>
<feature type="transmembrane region" description="Helical" evidence="1">
    <location>
        <begin position="7"/>
        <end position="37"/>
    </location>
</feature>
<protein>
    <submittedName>
        <fullName evidence="3">Uncharacterized protein</fullName>
    </submittedName>
</protein>
<keyword evidence="1" id="KW-0472">Membrane</keyword>